<reference evidence="5" key="1">
    <citation type="submission" date="2016-10" db="EMBL/GenBank/DDBJ databases">
        <authorList>
            <person name="Varghese N."/>
            <person name="Submissions S."/>
        </authorList>
    </citation>
    <scope>NUCLEOTIDE SEQUENCE [LARGE SCALE GENOMIC DNA]</scope>
    <source>
        <strain evidence="5">CGMCC 1.7736</strain>
    </source>
</reference>
<name>A0A1I6G7A1_9EURY</name>
<dbReference type="AlphaFoldDB" id="A0A1I6G7A1"/>
<accession>A0A1I6G7A1</accession>
<keyword evidence="2" id="KW-0804">Transcription</keyword>
<evidence type="ECO:0000256" key="2">
    <source>
        <dbReference type="ARBA" id="ARBA00023163"/>
    </source>
</evidence>
<organism evidence="4 5">
    <name type="scientific">Halogeometricum rufum</name>
    <dbReference type="NCBI Taxonomy" id="553469"/>
    <lineage>
        <taxon>Archaea</taxon>
        <taxon>Methanobacteriati</taxon>
        <taxon>Methanobacteriota</taxon>
        <taxon>Stenosarchaea group</taxon>
        <taxon>Halobacteria</taxon>
        <taxon>Halobacteriales</taxon>
        <taxon>Haloferacaceae</taxon>
        <taxon>Halogeometricum</taxon>
    </lineage>
</organism>
<proteinExistence type="predicted"/>
<dbReference type="InterPro" id="IPR013324">
    <property type="entry name" value="RNA_pol_sigma_r3/r4-like"/>
</dbReference>
<dbReference type="InterPro" id="IPR036388">
    <property type="entry name" value="WH-like_DNA-bd_sf"/>
</dbReference>
<keyword evidence="1" id="KW-0805">Transcription regulation</keyword>
<dbReference type="Gene3D" id="1.10.10.10">
    <property type="entry name" value="Winged helix-like DNA-binding domain superfamily/Winged helix DNA-binding domain"/>
    <property type="match status" value="1"/>
</dbReference>
<dbReference type="Proteomes" id="UP000198531">
    <property type="component" value="Unassembled WGS sequence"/>
</dbReference>
<evidence type="ECO:0000259" key="3">
    <source>
        <dbReference type="Pfam" id="PF04967"/>
    </source>
</evidence>
<dbReference type="STRING" id="553469.SAMN04487947_0680"/>
<dbReference type="SUPFAM" id="SSF88659">
    <property type="entry name" value="Sigma3 and sigma4 domains of RNA polymerase sigma factors"/>
    <property type="match status" value="1"/>
</dbReference>
<evidence type="ECO:0000313" key="5">
    <source>
        <dbReference type="Proteomes" id="UP000198531"/>
    </source>
</evidence>
<dbReference type="PANTHER" id="PTHR34236">
    <property type="entry name" value="DIMETHYL SULFOXIDE REDUCTASE TRANSCRIPTIONAL ACTIVATOR"/>
    <property type="match status" value="1"/>
</dbReference>
<dbReference type="EMBL" id="FOYT01000001">
    <property type="protein sequence ID" value="SFR38078.1"/>
    <property type="molecule type" value="Genomic_DNA"/>
</dbReference>
<dbReference type="PANTHER" id="PTHR34236:SF1">
    <property type="entry name" value="DIMETHYL SULFOXIDE REDUCTASE TRANSCRIPTIONAL ACTIVATOR"/>
    <property type="match status" value="1"/>
</dbReference>
<sequence length="212" mass="23737">MSLVADFSLPRSELLLEGVPSDWTGRVEFERFVPASPDPLPFVRVRGDREAFAASARADSAVASLTERDVTSSWTRYRLAWTPDARRSIRRLFGDPVVLEAVAVRDWTFCVRFPEFAHVAAFRETAETSGYPLELHRLREESRTEDAATDLTDLQRETLALAIRRGYFEVPRSATLSDLAAELGVSKQAVSERLRRALALLARDAVGESPSR</sequence>
<protein>
    <submittedName>
        <fullName evidence="4">Predicted DNA binding protein, contains HTH domain</fullName>
    </submittedName>
</protein>
<evidence type="ECO:0000313" key="4">
    <source>
        <dbReference type="EMBL" id="SFR38078.1"/>
    </source>
</evidence>
<dbReference type="Pfam" id="PF04967">
    <property type="entry name" value="HTH_10"/>
    <property type="match status" value="1"/>
</dbReference>
<feature type="domain" description="HTH bat-type" evidence="3">
    <location>
        <begin position="151"/>
        <end position="199"/>
    </location>
</feature>
<evidence type="ECO:0000256" key="1">
    <source>
        <dbReference type="ARBA" id="ARBA00023015"/>
    </source>
</evidence>
<dbReference type="RefSeq" id="WP_177232518.1">
    <property type="nucleotide sequence ID" value="NZ_FOYT01000001.1"/>
</dbReference>
<dbReference type="InterPro" id="IPR007050">
    <property type="entry name" value="HTH_bacterioopsin"/>
</dbReference>
<dbReference type="OrthoDB" id="194721at2157"/>
<keyword evidence="5" id="KW-1185">Reference proteome</keyword>
<gene>
    <name evidence="4" type="ORF">SAMN04487947_0680</name>
</gene>